<sequence length="136" mass="15523">MDQQLNHSTTPQDYRCIDAKCHSVQQQHDKVNSDFQMKENVHDGMDRKLQPEECHEAVAGRADEMEVGVMQFTQNATHLQRHMWWNHARMAVALTAASMLVVIGTVRKQHCGVCVVNICRSAYVLRYLPFTGSIVL</sequence>
<name>A0A914RKB4_PAREQ</name>
<evidence type="ECO:0000259" key="1">
    <source>
        <dbReference type="Pfam" id="PF00957"/>
    </source>
</evidence>
<evidence type="ECO:0000313" key="2">
    <source>
        <dbReference type="Proteomes" id="UP000887564"/>
    </source>
</evidence>
<dbReference type="Gene3D" id="1.20.5.110">
    <property type="match status" value="1"/>
</dbReference>
<keyword evidence="2" id="KW-1185">Reference proteome</keyword>
<dbReference type="WBParaSite" id="PEQ_0000695401-mRNA-1">
    <property type="protein sequence ID" value="PEQ_0000695401-mRNA-1"/>
    <property type="gene ID" value="PEQ_0000695401"/>
</dbReference>
<organism evidence="2 3">
    <name type="scientific">Parascaris equorum</name>
    <name type="common">Equine roundworm</name>
    <dbReference type="NCBI Taxonomy" id="6256"/>
    <lineage>
        <taxon>Eukaryota</taxon>
        <taxon>Metazoa</taxon>
        <taxon>Ecdysozoa</taxon>
        <taxon>Nematoda</taxon>
        <taxon>Chromadorea</taxon>
        <taxon>Rhabditida</taxon>
        <taxon>Spirurina</taxon>
        <taxon>Ascaridomorpha</taxon>
        <taxon>Ascaridoidea</taxon>
        <taxon>Ascarididae</taxon>
        <taxon>Parascaris</taxon>
    </lineage>
</organism>
<protein>
    <submittedName>
        <fullName evidence="3">V-SNARE coiled-coil homology domain-containing protein</fullName>
    </submittedName>
</protein>
<accession>A0A914RKB4</accession>
<reference evidence="3" key="1">
    <citation type="submission" date="2022-11" db="UniProtKB">
        <authorList>
            <consortium name="WormBaseParasite"/>
        </authorList>
    </citation>
    <scope>IDENTIFICATION</scope>
</reference>
<feature type="domain" description="V-SNARE coiled-coil homology" evidence="1">
    <location>
        <begin position="22"/>
        <end position="103"/>
    </location>
</feature>
<dbReference type="Proteomes" id="UP000887564">
    <property type="component" value="Unplaced"/>
</dbReference>
<dbReference type="Pfam" id="PF00957">
    <property type="entry name" value="Synaptobrevin"/>
    <property type="match status" value="1"/>
</dbReference>
<evidence type="ECO:0000313" key="3">
    <source>
        <dbReference type="WBParaSite" id="PEQ_0000695401-mRNA-1"/>
    </source>
</evidence>
<dbReference type="AlphaFoldDB" id="A0A914RKB4"/>
<proteinExistence type="predicted"/>
<dbReference type="InterPro" id="IPR042855">
    <property type="entry name" value="V_SNARE_CC"/>
</dbReference>